<keyword evidence="5" id="KW-1185">Reference proteome</keyword>
<protein>
    <submittedName>
        <fullName evidence="4">GNAT family acetyltransferase</fullName>
    </submittedName>
</protein>
<dbReference type="SUPFAM" id="SSF55729">
    <property type="entry name" value="Acyl-CoA N-acyltransferases (Nat)"/>
    <property type="match status" value="1"/>
</dbReference>
<dbReference type="PANTHER" id="PTHR43420">
    <property type="entry name" value="ACETYLTRANSFERASE"/>
    <property type="match status" value="1"/>
</dbReference>
<dbReference type="Pfam" id="PF00583">
    <property type="entry name" value="Acetyltransf_1"/>
    <property type="match status" value="1"/>
</dbReference>
<feature type="domain" description="N-acetyltransferase" evidence="3">
    <location>
        <begin position="1"/>
        <end position="188"/>
    </location>
</feature>
<evidence type="ECO:0000259" key="3">
    <source>
        <dbReference type="PROSITE" id="PS51186"/>
    </source>
</evidence>
<dbReference type="InterPro" id="IPR000182">
    <property type="entry name" value="GNAT_dom"/>
</dbReference>
<gene>
    <name evidence="4" type="ORF">DOK79_000267</name>
</gene>
<reference evidence="4 5" key="1">
    <citation type="submission" date="2021-03" db="EMBL/GenBank/DDBJ databases">
        <authorList>
            <person name="Gilmore M.S."/>
            <person name="Schwartzman J."/>
            <person name="Van Tyne D."/>
            <person name="Martin M."/>
            <person name="Earl A.M."/>
            <person name="Manson A.L."/>
            <person name="Straub T."/>
            <person name="Salamzade R."/>
            <person name="Saavedra J."/>
            <person name="Lebreton F."/>
            <person name="Prichula J."/>
            <person name="Schaufler K."/>
            <person name="Gaca A."/>
            <person name="Sgardioli B."/>
            <person name="Wagenaar J."/>
            <person name="Strong T."/>
        </authorList>
    </citation>
    <scope>NUCLEOTIDE SEQUENCE [LARGE SCALE GENOMIC DNA]</scope>
    <source>
        <strain evidence="4 5">DIV1094</strain>
    </source>
</reference>
<dbReference type="Gene3D" id="3.40.630.30">
    <property type="match status" value="1"/>
</dbReference>
<name>A0ABZ2SUD9_9ENTE</name>
<dbReference type="InterPro" id="IPR050680">
    <property type="entry name" value="YpeA/RimI_acetyltransf"/>
</dbReference>
<dbReference type="InterPro" id="IPR016181">
    <property type="entry name" value="Acyl_CoA_acyltransferase"/>
</dbReference>
<keyword evidence="1" id="KW-0808">Transferase</keyword>
<reference evidence="4 5" key="2">
    <citation type="submission" date="2024-03" db="EMBL/GenBank/DDBJ databases">
        <title>The Genome Sequence of Enterococcus sp. DIV1094.</title>
        <authorList>
            <consortium name="The Broad Institute Genomics Platform"/>
            <consortium name="The Broad Institute Microbial Omics Core"/>
            <consortium name="The Broad Institute Genomic Center for Infectious Diseases"/>
            <person name="Earl A."/>
            <person name="Manson A."/>
            <person name="Gilmore M."/>
            <person name="Schwartman J."/>
            <person name="Shea T."/>
            <person name="Abouelleil A."/>
            <person name="Cao P."/>
            <person name="Chapman S."/>
            <person name="Cusick C."/>
            <person name="Young S."/>
            <person name="Neafsey D."/>
            <person name="Nusbaum C."/>
            <person name="Birren B."/>
        </authorList>
    </citation>
    <scope>NUCLEOTIDE SEQUENCE [LARGE SCALE GENOMIC DNA]</scope>
    <source>
        <strain evidence="4 5">DIV1094</strain>
    </source>
</reference>
<evidence type="ECO:0000313" key="4">
    <source>
        <dbReference type="EMBL" id="WYJ78761.1"/>
    </source>
</evidence>
<accession>A0ABZ2SUD9</accession>
<dbReference type="CDD" id="cd04301">
    <property type="entry name" value="NAT_SF"/>
    <property type="match status" value="1"/>
</dbReference>
<evidence type="ECO:0000256" key="1">
    <source>
        <dbReference type="ARBA" id="ARBA00022679"/>
    </source>
</evidence>
<dbReference type="PROSITE" id="PS51186">
    <property type="entry name" value="GNAT"/>
    <property type="match status" value="1"/>
</dbReference>
<evidence type="ECO:0000313" key="5">
    <source>
        <dbReference type="Proteomes" id="UP000664360"/>
    </source>
</evidence>
<dbReference type="RefSeq" id="WP_206853965.1">
    <property type="nucleotide sequence ID" value="NZ_CP147250.1"/>
</dbReference>
<sequence>MIRNARKEDAAAIAPLILVILKDMDLPFLLKYGEEKTLEILEEAITDPDYRYSYTRGIVDEREGKVAGIAYGYTDEEESFIDQPLEKVLQKHGIYEQVEMFADRETFPDEWYLDSICVSEEFRGQGIGSSLLEALPPIVKKQNRDAIGLSCDKQNPQARKLYERHGFKVVGERTISGHLYDHMQKKIVE</sequence>
<dbReference type="PANTHER" id="PTHR43420:SF52">
    <property type="entry name" value="N-ACETYLTRANSFERASE YODP"/>
    <property type="match status" value="1"/>
</dbReference>
<keyword evidence="2" id="KW-0012">Acyltransferase</keyword>
<dbReference type="Proteomes" id="UP000664360">
    <property type="component" value="Chromosome"/>
</dbReference>
<proteinExistence type="predicted"/>
<dbReference type="EMBL" id="CP147250">
    <property type="protein sequence ID" value="WYJ78761.1"/>
    <property type="molecule type" value="Genomic_DNA"/>
</dbReference>
<evidence type="ECO:0000256" key="2">
    <source>
        <dbReference type="ARBA" id="ARBA00023315"/>
    </source>
</evidence>
<organism evidence="4 5">
    <name type="scientific">Candidatus Enterococcus mangumiae</name>
    <dbReference type="NCBI Taxonomy" id="2230878"/>
    <lineage>
        <taxon>Bacteria</taxon>
        <taxon>Bacillati</taxon>
        <taxon>Bacillota</taxon>
        <taxon>Bacilli</taxon>
        <taxon>Lactobacillales</taxon>
        <taxon>Enterococcaceae</taxon>
        <taxon>Enterococcus</taxon>
    </lineage>
</organism>